<sequence length="120" mass="12911">MRKVTTLASLADRLEQTQLRCGIFAITSEDEESAKQARILQVYFKRKANAAAAQLGREAVAAAVKATHAASYGQGRLTEFLAIAVQTASSGKSCILDNSGSPVAAAKTLTERMEPRVRWN</sequence>
<dbReference type="AlphaFoldDB" id="A0A1G4IGE7"/>
<keyword evidence="5" id="KW-0325">Glycoprotein</keyword>
<evidence type="ECO:0000256" key="3">
    <source>
        <dbReference type="ARBA" id="ARBA00022622"/>
    </source>
</evidence>
<dbReference type="GO" id="GO:0005886">
    <property type="term" value="C:plasma membrane"/>
    <property type="evidence" value="ECO:0007669"/>
    <property type="project" value="UniProtKB-SubCell"/>
</dbReference>
<dbReference type="GeneID" id="92376775"/>
<dbReference type="RefSeq" id="XP_067081944.1">
    <property type="nucleotide sequence ID" value="XM_067225843.1"/>
</dbReference>
<name>A0A1G4IGE7_TRYEQ</name>
<dbReference type="SUPFAM" id="SSF58087">
    <property type="entry name" value="Variant surface glycoprotein (N-terminal domain)"/>
    <property type="match status" value="1"/>
</dbReference>
<gene>
    <name evidence="8" type="ORF">TEOVI_000283500</name>
</gene>
<proteinExistence type="predicted"/>
<evidence type="ECO:0000259" key="7">
    <source>
        <dbReference type="Pfam" id="PF00913"/>
    </source>
</evidence>
<evidence type="ECO:0000256" key="1">
    <source>
        <dbReference type="ARBA" id="ARBA00004609"/>
    </source>
</evidence>
<dbReference type="VEuPathDB" id="TriTrypDB:TEOVI_000283500"/>
<dbReference type="GO" id="GO:0042783">
    <property type="term" value="P:symbiont-mediated evasion of host immune response"/>
    <property type="evidence" value="ECO:0007669"/>
    <property type="project" value="InterPro"/>
</dbReference>
<evidence type="ECO:0000313" key="9">
    <source>
        <dbReference type="Proteomes" id="UP000195570"/>
    </source>
</evidence>
<dbReference type="GO" id="GO:0098552">
    <property type="term" value="C:side of membrane"/>
    <property type="evidence" value="ECO:0007669"/>
    <property type="project" value="UniProtKB-KW"/>
</dbReference>
<evidence type="ECO:0000256" key="2">
    <source>
        <dbReference type="ARBA" id="ARBA00022475"/>
    </source>
</evidence>
<accession>A0A1G4IGE7</accession>
<evidence type="ECO:0000256" key="6">
    <source>
        <dbReference type="ARBA" id="ARBA00023288"/>
    </source>
</evidence>
<reference evidence="8" key="1">
    <citation type="submission" date="2016-09" db="EMBL/GenBank/DDBJ databases">
        <authorList>
            <person name="Hebert L."/>
            <person name="Moumen B."/>
        </authorList>
    </citation>
    <scope>NUCLEOTIDE SEQUENCE [LARGE SCALE GENOMIC DNA]</scope>
    <source>
        <strain evidence="8">OVI</strain>
    </source>
</reference>
<comment type="subcellular location">
    <subcellularLocation>
        <location evidence="1">Cell membrane</location>
        <topology evidence="1">Lipid-anchor</topology>
        <topology evidence="1">GPI-anchor</topology>
    </subcellularLocation>
</comment>
<dbReference type="Proteomes" id="UP000195570">
    <property type="component" value="Unassembled WGS sequence"/>
</dbReference>
<feature type="domain" description="Trypanosome variant surface glycoprotein A-type N-terminal" evidence="7">
    <location>
        <begin position="3"/>
        <end position="108"/>
    </location>
</feature>
<dbReference type="InterPro" id="IPR001812">
    <property type="entry name" value="Trypano_VSG_A_N_dom"/>
</dbReference>
<keyword evidence="4" id="KW-0472">Membrane</keyword>
<evidence type="ECO:0000256" key="5">
    <source>
        <dbReference type="ARBA" id="ARBA00023180"/>
    </source>
</evidence>
<dbReference type="Gene3D" id="1.10.470.10">
    <property type="entry name" value="Variant Surface Glycoprotein, subunit A, domain 2"/>
    <property type="match status" value="1"/>
</dbReference>
<dbReference type="EMBL" id="CZPT02001607">
    <property type="protein sequence ID" value="SCU71255.1"/>
    <property type="molecule type" value="Genomic_DNA"/>
</dbReference>
<keyword evidence="2" id="KW-1003">Cell membrane</keyword>
<keyword evidence="6" id="KW-0449">Lipoprotein</keyword>
<protein>
    <submittedName>
        <fullName evidence="8">Trypanosome variant surface glycoprotein (A-type), putative</fullName>
    </submittedName>
</protein>
<keyword evidence="3" id="KW-0336">GPI-anchor</keyword>
<evidence type="ECO:0000313" key="8">
    <source>
        <dbReference type="EMBL" id="SCU71255.1"/>
    </source>
</evidence>
<keyword evidence="9" id="KW-1185">Reference proteome</keyword>
<evidence type="ECO:0000256" key="4">
    <source>
        <dbReference type="ARBA" id="ARBA00023136"/>
    </source>
</evidence>
<organism evidence="8 9">
    <name type="scientific">Trypanosoma equiperdum</name>
    <dbReference type="NCBI Taxonomy" id="5694"/>
    <lineage>
        <taxon>Eukaryota</taxon>
        <taxon>Discoba</taxon>
        <taxon>Euglenozoa</taxon>
        <taxon>Kinetoplastea</taxon>
        <taxon>Metakinetoplastina</taxon>
        <taxon>Trypanosomatida</taxon>
        <taxon>Trypanosomatidae</taxon>
        <taxon>Trypanosoma</taxon>
    </lineage>
</organism>
<comment type="caution">
    <text evidence="8">The sequence shown here is derived from an EMBL/GenBank/DDBJ whole genome shotgun (WGS) entry which is preliminary data.</text>
</comment>
<dbReference type="Pfam" id="PF00913">
    <property type="entry name" value="Trypan_glycop"/>
    <property type="match status" value="1"/>
</dbReference>